<evidence type="ECO:0000256" key="3">
    <source>
        <dbReference type="ARBA" id="ARBA00010171"/>
    </source>
</evidence>
<feature type="compositionally biased region" description="Basic and acidic residues" evidence="11">
    <location>
        <begin position="377"/>
        <end position="398"/>
    </location>
</feature>
<feature type="region of interest" description="Disordered" evidence="11">
    <location>
        <begin position="362"/>
        <end position="398"/>
    </location>
</feature>
<dbReference type="Gene3D" id="3.40.50.300">
    <property type="entry name" value="P-loop containing nucleotide triphosphate hydrolases"/>
    <property type="match status" value="2"/>
</dbReference>
<evidence type="ECO:0000313" key="14">
    <source>
        <dbReference type="Proteomes" id="UP000325902"/>
    </source>
</evidence>
<dbReference type="GO" id="GO:0003697">
    <property type="term" value="F:single-stranded DNA binding"/>
    <property type="evidence" value="ECO:0007669"/>
    <property type="project" value="TreeGrafter"/>
</dbReference>
<dbReference type="OrthoDB" id="10254973at2759"/>
<comment type="similarity">
    <text evidence="3">Belongs to the SMC family. SMC5 subfamily.</text>
</comment>
<evidence type="ECO:0000256" key="4">
    <source>
        <dbReference type="ARBA" id="ARBA00018687"/>
    </source>
</evidence>
<reference evidence="13 14" key="1">
    <citation type="journal article" date="2019" name="Sci. Rep.">
        <title>A multi-omics analysis of the grapevine pathogen Lasiodiplodia theobromae reveals that temperature affects the expression of virulence- and pathogenicity-related genes.</title>
        <authorList>
            <person name="Felix C."/>
            <person name="Meneses R."/>
            <person name="Goncalves M.F.M."/>
            <person name="Tilleman L."/>
            <person name="Duarte A.S."/>
            <person name="Jorrin-Novo J.V."/>
            <person name="Van de Peer Y."/>
            <person name="Deforce D."/>
            <person name="Van Nieuwerburgh F."/>
            <person name="Esteves A.C."/>
            <person name="Alves A."/>
        </authorList>
    </citation>
    <scope>NUCLEOTIDE SEQUENCE [LARGE SCALE GENOMIC DNA]</scope>
    <source>
        <strain evidence="13 14">LA-SOL3</strain>
    </source>
</reference>
<evidence type="ECO:0000256" key="6">
    <source>
        <dbReference type="ARBA" id="ARBA00022741"/>
    </source>
</evidence>
<evidence type="ECO:0000256" key="10">
    <source>
        <dbReference type="SAM" id="Coils"/>
    </source>
</evidence>
<evidence type="ECO:0000256" key="7">
    <source>
        <dbReference type="ARBA" id="ARBA00022840"/>
    </source>
</evidence>
<comment type="caution">
    <text evidence="13">The sequence shown here is derived from an EMBL/GenBank/DDBJ whole genome shotgun (WGS) entry which is preliminary data.</text>
</comment>
<dbReference type="SUPFAM" id="SSF52540">
    <property type="entry name" value="P-loop containing nucleoside triphosphate hydrolases"/>
    <property type="match status" value="2"/>
</dbReference>
<dbReference type="GO" id="GO:0000724">
    <property type="term" value="P:double-strand break repair via homologous recombination"/>
    <property type="evidence" value="ECO:0007669"/>
    <property type="project" value="TreeGrafter"/>
</dbReference>
<evidence type="ECO:0000313" key="13">
    <source>
        <dbReference type="EMBL" id="KAB2579094.1"/>
    </source>
</evidence>
<sequence length="1117" mass="129944">MARRRSSSEVDEDESGEESYVSQSQRNAKRPRTDYDVSEVSDDPVLPESYRSQPRHRGSSSDDLAPLKHQPGSIVRVTLTNFVTYTSAEFQLGPSLNMIIGPNGTGKSTLVCAICLGLGWGPQHLGRAKELGEFVKHGAREAEIEIELCGGPQTRGRNPVIRRLIRKEGNKSTFILNGQQTTHKEIIRLCKSFSIQIDNLCQFLPQDRVVEFAALNPVQLLEQTQRAAAPDYMNEWHEQLKDLRKEQKAMVDRHSQQQEVLRDLQNRHNLQRADVERMQEREALNDKLHAYQRLRPFVHYRTAKERFDTAKQAVIEAKAELRDLQRREQPTLDVLERKREYRDQVDQVVKQRGKLVQRMEREAETLRQRMENTQTEIDDRDKARNAEKNANKERARQRDSIRREIIAISERMKEPPPPFDAAAFNERSREKQRAARELQTDNLDLKRQRDEIQPRIRSLEDQRKEVEREVESLRSQAGQQSNKLKKFSNDTWKAWEWIQQNRDKLTADVFGPPIVSCSVTDHRFSDAIESMFQMGDLLAFTVSNRQDFGTLSRTFQRMNLNDIHIKEAGRPRDSWKPLMSSDELRQYGLSGWLIDYLSGPDAVLSTLCDTLRLHQCAVTLQDHRDEQFERLKTSPIQRWVAGQRSYQVSRRREYGDQAVSVVVRQVRRARVWTDQPVDIGVEREHQTRIREINRDLHGFNEASSDLTNKIRANAEKISQLESERQDIDKEKNDLQRIRGEFEGLQTKKDTCQMRLDEISGALNEMEQRLESIDKETDELILKKGQLAIDYANSAKSLLDLHHSVYEAEIILAEAKSEFQIYEERSQAIRREIAEHEENVRRLNAERERCKEEAQQLVREVNRIHAQRTPEEEALVEHIQEGISLEDLEAEIEIFQNRLTLLHGGDPNAIRDFERRARRIEEIEQRQRGAEAELEELQGRIEDIKSRWEPELDTLVQSISEEFANNFSKIGCAGQVSVYKAEDFSEWAIHLQVKFREHEQLSLLDSHRQSGGERAVSTVFYLMALQSLARSPFRVVDEINQGMDPRNERMVHERMVDIACQEHTSQYFLITPKLLHGLKFHPRMTVHCIASGEYMPTDYRELDFKALVDVALKVKGKA</sequence>
<evidence type="ECO:0000256" key="2">
    <source>
        <dbReference type="ARBA" id="ARBA00004286"/>
    </source>
</evidence>
<name>A0A5N5DQU3_9PEZI</name>
<keyword evidence="6" id="KW-0547">Nucleotide-binding</keyword>
<keyword evidence="8 10" id="KW-0175">Coiled coil</keyword>
<evidence type="ECO:0000256" key="1">
    <source>
        <dbReference type="ARBA" id="ARBA00004123"/>
    </source>
</evidence>
<proteinExistence type="inferred from homology"/>
<evidence type="ECO:0000259" key="12">
    <source>
        <dbReference type="Pfam" id="PF02463"/>
    </source>
</evidence>
<evidence type="ECO:0000256" key="8">
    <source>
        <dbReference type="ARBA" id="ARBA00023054"/>
    </source>
</evidence>
<gene>
    <name evidence="13" type="primary">SMC5</name>
    <name evidence="13" type="ORF">DBV05_g2141</name>
</gene>
<feature type="region of interest" description="Disordered" evidence="11">
    <location>
        <begin position="1"/>
        <end position="68"/>
    </location>
</feature>
<dbReference type="GO" id="GO:0005524">
    <property type="term" value="F:ATP binding"/>
    <property type="evidence" value="ECO:0007669"/>
    <property type="project" value="UniProtKB-KW"/>
</dbReference>
<feature type="compositionally biased region" description="Basic and acidic residues" evidence="11">
    <location>
        <begin position="426"/>
        <end position="442"/>
    </location>
</feature>
<keyword evidence="7" id="KW-0067">ATP-binding</keyword>
<feature type="coiled-coil region" evidence="10">
    <location>
        <begin position="919"/>
        <end position="946"/>
    </location>
</feature>
<feature type="region of interest" description="Disordered" evidence="11">
    <location>
        <begin position="413"/>
        <end position="442"/>
    </location>
</feature>
<keyword evidence="9" id="KW-0539">Nucleus</keyword>
<evidence type="ECO:0000256" key="5">
    <source>
        <dbReference type="ARBA" id="ARBA00022454"/>
    </source>
</evidence>
<dbReference type="InterPro" id="IPR027417">
    <property type="entry name" value="P-loop_NTPase"/>
</dbReference>
<organism evidence="13 14">
    <name type="scientific">Lasiodiplodia theobromae</name>
    <dbReference type="NCBI Taxonomy" id="45133"/>
    <lineage>
        <taxon>Eukaryota</taxon>
        <taxon>Fungi</taxon>
        <taxon>Dikarya</taxon>
        <taxon>Ascomycota</taxon>
        <taxon>Pezizomycotina</taxon>
        <taxon>Dothideomycetes</taxon>
        <taxon>Dothideomycetes incertae sedis</taxon>
        <taxon>Botryosphaeriales</taxon>
        <taxon>Botryosphaeriaceae</taxon>
        <taxon>Lasiodiplodia</taxon>
    </lineage>
</organism>
<accession>A0A5N5DQU3</accession>
<dbReference type="PANTHER" id="PTHR45916:SF1">
    <property type="entry name" value="STRUCTURAL MAINTENANCE OF CHROMOSOMES PROTEIN 5"/>
    <property type="match status" value="1"/>
</dbReference>
<comment type="subcellular location">
    <subcellularLocation>
        <location evidence="2">Chromosome</location>
    </subcellularLocation>
    <subcellularLocation>
        <location evidence="1">Nucleus</location>
    </subcellularLocation>
</comment>
<dbReference type="FunFam" id="3.40.50.300:FF:001301">
    <property type="entry name" value="Structural maintenance of chromosomes 5"/>
    <property type="match status" value="1"/>
</dbReference>
<keyword evidence="14" id="KW-1185">Reference proteome</keyword>
<protein>
    <recommendedName>
        <fullName evidence="4">Structural maintenance of chromosomes protein 5</fullName>
    </recommendedName>
</protein>
<dbReference type="AlphaFoldDB" id="A0A5N5DQU3"/>
<dbReference type="GO" id="GO:0030915">
    <property type="term" value="C:Smc5-Smc6 complex"/>
    <property type="evidence" value="ECO:0007669"/>
    <property type="project" value="TreeGrafter"/>
</dbReference>
<dbReference type="GO" id="GO:0005634">
    <property type="term" value="C:nucleus"/>
    <property type="evidence" value="ECO:0007669"/>
    <property type="project" value="UniProtKB-SubCell"/>
</dbReference>
<dbReference type="Pfam" id="PF02463">
    <property type="entry name" value="SMC_N"/>
    <property type="match status" value="1"/>
</dbReference>
<feature type="coiled-coil region" evidence="10">
    <location>
        <begin position="811"/>
        <end position="866"/>
    </location>
</feature>
<evidence type="ECO:0000256" key="9">
    <source>
        <dbReference type="ARBA" id="ARBA00023242"/>
    </source>
</evidence>
<feature type="domain" description="RecF/RecN/SMC N-terminal" evidence="12">
    <location>
        <begin position="74"/>
        <end position="1070"/>
    </location>
</feature>
<dbReference type="EMBL" id="VCHE01000008">
    <property type="protein sequence ID" value="KAB2579094.1"/>
    <property type="molecule type" value="Genomic_DNA"/>
</dbReference>
<dbReference type="PANTHER" id="PTHR45916">
    <property type="entry name" value="STRUCTURAL MAINTENANCE OF CHROMOSOMES PROTEIN 5"/>
    <property type="match status" value="1"/>
</dbReference>
<keyword evidence="5" id="KW-0158">Chromosome</keyword>
<feature type="coiled-coil region" evidence="10">
    <location>
        <begin position="703"/>
        <end position="782"/>
    </location>
</feature>
<evidence type="ECO:0000256" key="11">
    <source>
        <dbReference type="SAM" id="MobiDB-lite"/>
    </source>
</evidence>
<dbReference type="Proteomes" id="UP000325902">
    <property type="component" value="Unassembled WGS sequence"/>
</dbReference>
<dbReference type="InterPro" id="IPR003395">
    <property type="entry name" value="RecF/RecN/SMC_N"/>
</dbReference>